<dbReference type="NCBIfam" id="TIGR00621">
    <property type="entry name" value="ssb"/>
    <property type="match status" value="1"/>
</dbReference>
<accession>A0ABP8JJ15</accession>
<comment type="subunit">
    <text evidence="2">Homotetramer.</text>
</comment>
<keyword evidence="1 2" id="KW-0238">DNA-binding</keyword>
<dbReference type="InterPro" id="IPR011344">
    <property type="entry name" value="ssDNA-bd"/>
</dbReference>
<dbReference type="RefSeq" id="WP_344994783.1">
    <property type="nucleotide sequence ID" value="NZ_BAABFR010000026.1"/>
</dbReference>
<evidence type="ECO:0000313" key="5">
    <source>
        <dbReference type="Proteomes" id="UP001500635"/>
    </source>
</evidence>
<dbReference type="HAMAP" id="MF_00984">
    <property type="entry name" value="SSB"/>
    <property type="match status" value="1"/>
</dbReference>
<dbReference type="CDD" id="cd04496">
    <property type="entry name" value="SSB_OBF"/>
    <property type="match status" value="1"/>
</dbReference>
<dbReference type="SUPFAM" id="SSF50249">
    <property type="entry name" value="Nucleic acid-binding proteins"/>
    <property type="match status" value="1"/>
</dbReference>
<dbReference type="Proteomes" id="UP001500635">
    <property type="component" value="Unassembled WGS sequence"/>
</dbReference>
<protein>
    <recommendedName>
        <fullName evidence="2 3">Single-stranded DNA-binding protein</fullName>
        <shortName evidence="2">SSB</shortName>
    </recommendedName>
</protein>
<comment type="caution">
    <text evidence="2">Lacks conserved residue(s) required for the propagation of feature annotation.</text>
</comment>
<dbReference type="EMBL" id="BAABFR010000026">
    <property type="protein sequence ID" value="GAA4391643.1"/>
    <property type="molecule type" value="Genomic_DNA"/>
</dbReference>
<dbReference type="InterPro" id="IPR012340">
    <property type="entry name" value="NA-bd_OB-fold"/>
</dbReference>
<dbReference type="Gene3D" id="2.40.50.140">
    <property type="entry name" value="Nucleic acid-binding proteins"/>
    <property type="match status" value="1"/>
</dbReference>
<organism evidence="4 5">
    <name type="scientific">Tsukamurella soli</name>
    <dbReference type="NCBI Taxonomy" id="644556"/>
    <lineage>
        <taxon>Bacteria</taxon>
        <taxon>Bacillati</taxon>
        <taxon>Actinomycetota</taxon>
        <taxon>Actinomycetes</taxon>
        <taxon>Mycobacteriales</taxon>
        <taxon>Tsukamurellaceae</taxon>
        <taxon>Tsukamurella</taxon>
    </lineage>
</organism>
<proteinExistence type="inferred from homology"/>
<sequence length="132" mass="14672">MNVNNWHFSGNLTEAPTLNRTQSGKSVCNFTVAVNHQKKQGDQWVDDGSDFARVSVWGRLGENLAESLHKGDLVKVEGRLRTRTYTTRDGRDGTSLDVTADAVYPVGDFATFSITRNPKSNTGYRNDNNDGY</sequence>
<reference evidence="5" key="1">
    <citation type="journal article" date="2019" name="Int. J. Syst. Evol. Microbiol.">
        <title>The Global Catalogue of Microorganisms (GCM) 10K type strain sequencing project: providing services to taxonomists for standard genome sequencing and annotation.</title>
        <authorList>
            <consortium name="The Broad Institute Genomics Platform"/>
            <consortium name="The Broad Institute Genome Sequencing Center for Infectious Disease"/>
            <person name="Wu L."/>
            <person name="Ma J."/>
        </authorList>
    </citation>
    <scope>NUCLEOTIDE SEQUENCE [LARGE SCALE GENOMIC DNA]</scope>
    <source>
        <strain evidence="5">JCM 17688</strain>
    </source>
</reference>
<evidence type="ECO:0000256" key="3">
    <source>
        <dbReference type="RuleBase" id="RU000524"/>
    </source>
</evidence>
<dbReference type="PROSITE" id="PS50935">
    <property type="entry name" value="SSB"/>
    <property type="match status" value="1"/>
</dbReference>
<keyword evidence="5" id="KW-1185">Reference proteome</keyword>
<name>A0ABP8JJ15_9ACTN</name>
<evidence type="ECO:0000256" key="2">
    <source>
        <dbReference type="HAMAP-Rule" id="MF_00984"/>
    </source>
</evidence>
<evidence type="ECO:0000313" key="4">
    <source>
        <dbReference type="EMBL" id="GAA4391643.1"/>
    </source>
</evidence>
<dbReference type="Pfam" id="PF00436">
    <property type="entry name" value="SSB"/>
    <property type="match status" value="1"/>
</dbReference>
<comment type="caution">
    <text evidence="4">The sequence shown here is derived from an EMBL/GenBank/DDBJ whole genome shotgun (WGS) entry which is preliminary data.</text>
</comment>
<dbReference type="PANTHER" id="PTHR10302:SF27">
    <property type="entry name" value="SINGLE-STRANDED DNA-BINDING PROTEIN"/>
    <property type="match status" value="1"/>
</dbReference>
<evidence type="ECO:0000256" key="1">
    <source>
        <dbReference type="ARBA" id="ARBA00023125"/>
    </source>
</evidence>
<dbReference type="PANTHER" id="PTHR10302">
    <property type="entry name" value="SINGLE-STRANDED DNA-BINDING PROTEIN"/>
    <property type="match status" value="1"/>
</dbReference>
<gene>
    <name evidence="4" type="ORF">GCM10023147_20740</name>
</gene>
<dbReference type="InterPro" id="IPR000424">
    <property type="entry name" value="Primosome_PriB/ssb"/>
</dbReference>